<protein>
    <submittedName>
        <fullName evidence="2">Uncharacterized protein</fullName>
    </submittedName>
</protein>
<sequence>MTLNKKYSAALAPYSGREDGRKMKMSIGFLAPSATDTLSPKEPRKVKESSGQTSTQTHSTVNHSSFALPSPALTDDYKTCHFPEAHASPLAGWNTRRPAQTDDEDNPVCKPATCMPPVLLYMSSSSPGSHVQVLGAI</sequence>
<comment type="caution">
    <text evidence="2">The sequence shown here is derived from an EMBL/GenBank/DDBJ whole genome shotgun (WGS) entry which is preliminary data.</text>
</comment>
<dbReference type="Proteomes" id="UP000282582">
    <property type="component" value="Unassembled WGS sequence"/>
</dbReference>
<feature type="compositionally biased region" description="Low complexity" evidence="1">
    <location>
        <begin position="49"/>
        <end position="60"/>
    </location>
</feature>
<feature type="compositionally biased region" description="Basic and acidic residues" evidence="1">
    <location>
        <begin position="39"/>
        <end position="48"/>
    </location>
</feature>
<evidence type="ECO:0000313" key="2">
    <source>
        <dbReference type="EMBL" id="RMY15765.1"/>
    </source>
</evidence>
<organism evidence="2 3">
    <name type="scientific">Hortaea werneckii</name>
    <name type="common">Black yeast</name>
    <name type="synonym">Cladosporium werneckii</name>
    <dbReference type="NCBI Taxonomy" id="91943"/>
    <lineage>
        <taxon>Eukaryota</taxon>
        <taxon>Fungi</taxon>
        <taxon>Dikarya</taxon>
        <taxon>Ascomycota</taxon>
        <taxon>Pezizomycotina</taxon>
        <taxon>Dothideomycetes</taxon>
        <taxon>Dothideomycetidae</taxon>
        <taxon>Mycosphaerellales</taxon>
        <taxon>Teratosphaeriaceae</taxon>
        <taxon>Hortaea</taxon>
    </lineage>
</organism>
<evidence type="ECO:0000256" key="1">
    <source>
        <dbReference type="SAM" id="MobiDB-lite"/>
    </source>
</evidence>
<proteinExistence type="predicted"/>
<evidence type="ECO:0000313" key="3">
    <source>
        <dbReference type="Proteomes" id="UP000282582"/>
    </source>
</evidence>
<name>A0A3M6ZKH5_HORWE</name>
<reference evidence="2 3" key="1">
    <citation type="journal article" date="2018" name="BMC Genomics">
        <title>Genomic evidence for intraspecific hybridization in a clonal and extremely halotolerant yeast.</title>
        <authorList>
            <person name="Gostincar C."/>
            <person name="Stajich J.E."/>
            <person name="Zupancic J."/>
            <person name="Zalar P."/>
            <person name="Gunde-Cimerman N."/>
        </authorList>
    </citation>
    <scope>NUCLEOTIDE SEQUENCE [LARGE SCALE GENOMIC DNA]</scope>
    <source>
        <strain evidence="2 3">EXF-6654</strain>
    </source>
</reference>
<feature type="region of interest" description="Disordered" evidence="1">
    <location>
        <begin position="88"/>
        <end position="109"/>
    </location>
</feature>
<gene>
    <name evidence="2" type="ORF">D0868_00694</name>
</gene>
<feature type="region of interest" description="Disordered" evidence="1">
    <location>
        <begin position="1"/>
        <end position="68"/>
    </location>
</feature>
<dbReference type="EMBL" id="QWIK01000026">
    <property type="protein sequence ID" value="RMY15765.1"/>
    <property type="molecule type" value="Genomic_DNA"/>
</dbReference>
<accession>A0A3M6ZKH5</accession>
<dbReference type="AlphaFoldDB" id="A0A3M6ZKH5"/>